<organism evidence="6 7">
    <name type="scientific">Trichostrongylus colubriformis</name>
    <name type="common">Black scour worm</name>
    <dbReference type="NCBI Taxonomy" id="6319"/>
    <lineage>
        <taxon>Eukaryota</taxon>
        <taxon>Metazoa</taxon>
        <taxon>Ecdysozoa</taxon>
        <taxon>Nematoda</taxon>
        <taxon>Chromadorea</taxon>
        <taxon>Rhabditida</taxon>
        <taxon>Rhabditina</taxon>
        <taxon>Rhabditomorpha</taxon>
        <taxon>Strongyloidea</taxon>
        <taxon>Trichostrongylidae</taxon>
        <taxon>Trichostrongylus</taxon>
    </lineage>
</organism>
<dbReference type="SUPFAM" id="SSF57850">
    <property type="entry name" value="RING/U-box"/>
    <property type="match status" value="1"/>
</dbReference>
<evidence type="ECO:0000256" key="3">
    <source>
        <dbReference type="PROSITE-ProRule" id="PRU00175"/>
    </source>
</evidence>
<feature type="region of interest" description="Disordered" evidence="4">
    <location>
        <begin position="18"/>
        <end position="50"/>
    </location>
</feature>
<proteinExistence type="predicted"/>
<comment type="caution">
    <text evidence="6">The sequence shown here is derived from an EMBL/GenBank/DDBJ whole genome shotgun (WGS) entry which is preliminary data.</text>
</comment>
<dbReference type="InterPro" id="IPR001841">
    <property type="entry name" value="Znf_RING"/>
</dbReference>
<evidence type="ECO:0000259" key="5">
    <source>
        <dbReference type="PROSITE" id="PS50089"/>
    </source>
</evidence>
<evidence type="ECO:0000256" key="1">
    <source>
        <dbReference type="ARBA" id="ARBA00022771"/>
    </source>
</evidence>
<protein>
    <recommendedName>
        <fullName evidence="5">RING-type domain-containing protein</fullName>
    </recommendedName>
</protein>
<gene>
    <name evidence="6" type="ORF">GCK32_008184</name>
</gene>
<keyword evidence="1 3" id="KW-0479">Metal-binding</keyword>
<dbReference type="AlphaFoldDB" id="A0AAN8F9X0"/>
<keyword evidence="7" id="KW-1185">Reference proteome</keyword>
<dbReference type="GO" id="GO:0008270">
    <property type="term" value="F:zinc ion binding"/>
    <property type="evidence" value="ECO:0007669"/>
    <property type="project" value="UniProtKB-KW"/>
</dbReference>
<reference evidence="6 7" key="1">
    <citation type="submission" date="2019-10" db="EMBL/GenBank/DDBJ databases">
        <title>Assembly and Annotation for the nematode Trichostrongylus colubriformis.</title>
        <authorList>
            <person name="Martin J."/>
        </authorList>
    </citation>
    <scope>NUCLEOTIDE SEQUENCE [LARGE SCALE GENOMIC DNA]</scope>
    <source>
        <strain evidence="6">G859</strain>
        <tissue evidence="6">Whole worm</tissue>
    </source>
</reference>
<feature type="region of interest" description="Disordered" evidence="4">
    <location>
        <begin position="279"/>
        <end position="298"/>
    </location>
</feature>
<dbReference type="Proteomes" id="UP001331761">
    <property type="component" value="Unassembled WGS sequence"/>
</dbReference>
<dbReference type="CDD" id="cd16484">
    <property type="entry name" value="RING-H2_Vps"/>
    <property type="match status" value="1"/>
</dbReference>
<dbReference type="PROSITE" id="PS50089">
    <property type="entry name" value="ZF_RING_2"/>
    <property type="match status" value="1"/>
</dbReference>
<feature type="domain" description="RING-type" evidence="5">
    <location>
        <begin position="596"/>
        <end position="639"/>
    </location>
</feature>
<accession>A0AAN8F9X0</accession>
<keyword evidence="1 3" id="KW-0863">Zinc-finger</keyword>
<feature type="compositionally biased region" description="Polar residues" evidence="4">
    <location>
        <begin position="283"/>
        <end position="298"/>
    </location>
</feature>
<dbReference type="SMART" id="SM00184">
    <property type="entry name" value="RING"/>
    <property type="match status" value="1"/>
</dbReference>
<evidence type="ECO:0000313" key="6">
    <source>
        <dbReference type="EMBL" id="KAK5974917.1"/>
    </source>
</evidence>
<sequence length="656" mass="72186">MESLRKELCELLEEKSLSSKAHDGTVGPSCSTEIHENGEIGGTDGTTCLPRPRKLRARSSSHDSAYASGDAFKRRASYPRSVVDVRCAKLPRNDTPHGDKPHENRVLDPRCRIVGSESLRTLLQMQNPNVVDAVQFVPTVTVGNAAKSLAELALATPASFSCLVPSDEQSAIQPKSNVVVKRRTGPNIVKVVKPSNKVKPIASVRPLSPKHYVESPVEVVLDADHNHINAPTVVSNSLLPEKKEGAISYHDDENNMETVDAHWVIDRIAQLRLTTDGADHPSISDNENTAGSHSFAENTVSTPSMPSVAIDEHCDQCRIHKSWLIAAMMARVCKRIKINYSSASAGAIPLTHDGWKNLLTFRLSSRAVGRAPCIRCESALSRCLAIFRKSQDLLDLAPENVRPIAKKTHERCVSMDEERMRSTLFDSFAQSSTQSSGHSASLPLENGLHEDQSCAISQKSDHVDNGKEVQRPTNEEVAYHVSPEMDWILAVDARVVLVIASIVIGYRDLILILKESSVLLDALSPEHWNTISLLGVRDQAMKRDEVNAEVITETIRSLSYTTFDVSSLNTNKVLRRDRFQTQAPMYSWIIDSNGSCPVCTLNLKSDVGNKDLSVISFVCGHAYHTICLTRRSSGCLMCRGRMKSANAGRPPHISRM</sequence>
<keyword evidence="2" id="KW-0862">Zinc</keyword>
<dbReference type="EMBL" id="WIXE01013641">
    <property type="protein sequence ID" value="KAK5974917.1"/>
    <property type="molecule type" value="Genomic_DNA"/>
</dbReference>
<evidence type="ECO:0000313" key="7">
    <source>
        <dbReference type="Proteomes" id="UP001331761"/>
    </source>
</evidence>
<name>A0AAN8F9X0_TRICO</name>
<evidence type="ECO:0000256" key="2">
    <source>
        <dbReference type="ARBA" id="ARBA00022833"/>
    </source>
</evidence>
<evidence type="ECO:0000256" key="4">
    <source>
        <dbReference type="SAM" id="MobiDB-lite"/>
    </source>
</evidence>